<reference evidence="2 3" key="1">
    <citation type="journal article" date="2015" name="Parasit. Vectors">
        <title>Draft genome of the scabies mite.</title>
        <authorList>
            <person name="Rider S.D.Jr."/>
            <person name="Morgan M.S."/>
            <person name="Arlian L.G."/>
        </authorList>
    </citation>
    <scope>NUCLEOTIDE SEQUENCE [LARGE SCALE GENOMIC DNA]</scope>
    <source>
        <strain evidence="2">Arlian Lab</strain>
    </source>
</reference>
<evidence type="ECO:0000313" key="3">
    <source>
        <dbReference type="Proteomes" id="UP000616769"/>
    </source>
</evidence>
<feature type="compositionally biased region" description="Basic and acidic residues" evidence="1">
    <location>
        <begin position="43"/>
        <end position="63"/>
    </location>
</feature>
<feature type="compositionally biased region" description="Acidic residues" evidence="1">
    <location>
        <begin position="64"/>
        <end position="75"/>
    </location>
</feature>
<dbReference type="AlphaFoldDB" id="A0A132A7M6"/>
<gene>
    <name evidence="2" type="ORF">QR98_0053490</name>
</gene>
<sequence>MENSMTEVEDNILGPLSSLKEMVTLISESDVIRESHQLAEWYEQHQRHDSMRNHQRSDHRNENVDDADDDDECFICEDQPQQQWMGYEEDDLNQKQSER</sequence>
<organism evidence="2 3">
    <name type="scientific">Sarcoptes scabiei</name>
    <name type="common">Itch mite</name>
    <name type="synonym">Acarus scabiei</name>
    <dbReference type="NCBI Taxonomy" id="52283"/>
    <lineage>
        <taxon>Eukaryota</taxon>
        <taxon>Metazoa</taxon>
        <taxon>Ecdysozoa</taxon>
        <taxon>Arthropoda</taxon>
        <taxon>Chelicerata</taxon>
        <taxon>Arachnida</taxon>
        <taxon>Acari</taxon>
        <taxon>Acariformes</taxon>
        <taxon>Sarcoptiformes</taxon>
        <taxon>Astigmata</taxon>
        <taxon>Psoroptidia</taxon>
        <taxon>Sarcoptoidea</taxon>
        <taxon>Sarcoptidae</taxon>
        <taxon>Sarcoptinae</taxon>
        <taxon>Sarcoptes</taxon>
    </lineage>
</organism>
<name>A0A132A7M6_SARSC</name>
<protein>
    <submittedName>
        <fullName evidence="2">Uncharacterized protein</fullName>
    </submittedName>
</protein>
<comment type="caution">
    <text evidence="2">The sequence shown here is derived from an EMBL/GenBank/DDBJ whole genome shotgun (WGS) entry which is preliminary data.</text>
</comment>
<dbReference type="VEuPathDB" id="VectorBase:SSCA002142"/>
<evidence type="ECO:0000313" key="2">
    <source>
        <dbReference type="EMBL" id="KPM06869.1"/>
    </source>
</evidence>
<dbReference type="OrthoDB" id="9946827at2759"/>
<evidence type="ECO:0000256" key="1">
    <source>
        <dbReference type="SAM" id="MobiDB-lite"/>
    </source>
</evidence>
<feature type="region of interest" description="Disordered" evidence="1">
    <location>
        <begin position="43"/>
        <end position="99"/>
    </location>
</feature>
<dbReference type="EMBL" id="JXLN01011122">
    <property type="protein sequence ID" value="KPM06869.1"/>
    <property type="molecule type" value="Genomic_DNA"/>
</dbReference>
<proteinExistence type="predicted"/>
<accession>A0A132A7M6</accession>
<dbReference type="Proteomes" id="UP000616769">
    <property type="component" value="Unassembled WGS sequence"/>
</dbReference>